<dbReference type="STRING" id="1563681.BFP71_08105"/>
<organism evidence="2 3">
    <name type="scientific">Roseivirga misakiensis</name>
    <dbReference type="NCBI Taxonomy" id="1563681"/>
    <lineage>
        <taxon>Bacteria</taxon>
        <taxon>Pseudomonadati</taxon>
        <taxon>Bacteroidota</taxon>
        <taxon>Cytophagia</taxon>
        <taxon>Cytophagales</taxon>
        <taxon>Roseivirgaceae</taxon>
        <taxon>Roseivirga</taxon>
    </lineage>
</organism>
<evidence type="ECO:0000256" key="1">
    <source>
        <dbReference type="SAM" id="Phobius"/>
    </source>
</evidence>
<dbReference type="AlphaFoldDB" id="A0A1E5SK84"/>
<keyword evidence="1" id="KW-1133">Transmembrane helix</keyword>
<keyword evidence="1" id="KW-0812">Transmembrane</keyword>
<dbReference type="Proteomes" id="UP000095552">
    <property type="component" value="Unassembled WGS sequence"/>
</dbReference>
<sequence length="178" mass="20952">MYFRSFSSSLSPENIENLIKEDRDSEWVNYLLVIPYMMAIILFSFVSVWLGNFIYFRELKGAYVLKSSFESHFIFPLSYMVLVATKILFINPNISEIENNDFQSLLWFFKEKTINPTLRDILKFITITQAVYIILFAVRLHKNGKHSFFQCFKTIALSYYGILLLIVSILSLSNFIFN</sequence>
<reference evidence="2 3" key="1">
    <citation type="submission" date="2016-08" db="EMBL/GenBank/DDBJ databases">
        <title>Draft genome of Fabibacter sp. strain SK-8.</title>
        <authorList>
            <person name="Wong S.-K."/>
            <person name="Hamasaki K."/>
            <person name="Yoshizawa S."/>
        </authorList>
    </citation>
    <scope>NUCLEOTIDE SEQUENCE [LARGE SCALE GENOMIC DNA]</scope>
    <source>
        <strain evidence="2 3">SK-8</strain>
    </source>
</reference>
<proteinExistence type="predicted"/>
<keyword evidence="1" id="KW-0472">Membrane</keyword>
<comment type="caution">
    <text evidence="2">The sequence shown here is derived from an EMBL/GenBank/DDBJ whole genome shotgun (WGS) entry which is preliminary data.</text>
</comment>
<accession>A0A1E5SK84</accession>
<evidence type="ECO:0008006" key="4">
    <source>
        <dbReference type="Google" id="ProtNLM"/>
    </source>
</evidence>
<feature type="transmembrane region" description="Helical" evidence="1">
    <location>
        <begin position="27"/>
        <end position="51"/>
    </location>
</feature>
<feature type="transmembrane region" description="Helical" evidence="1">
    <location>
        <begin position="159"/>
        <end position="177"/>
    </location>
</feature>
<evidence type="ECO:0000313" key="3">
    <source>
        <dbReference type="Proteomes" id="UP000095552"/>
    </source>
</evidence>
<feature type="transmembrane region" description="Helical" evidence="1">
    <location>
        <begin position="121"/>
        <end position="138"/>
    </location>
</feature>
<gene>
    <name evidence="2" type="ORF">BFP71_08105</name>
</gene>
<name>A0A1E5SK84_9BACT</name>
<dbReference type="EMBL" id="MDGQ01000005">
    <property type="protein sequence ID" value="OEJ99532.1"/>
    <property type="molecule type" value="Genomic_DNA"/>
</dbReference>
<keyword evidence="3" id="KW-1185">Reference proteome</keyword>
<protein>
    <recommendedName>
        <fullName evidence="4">Yip1 domain-containing protein</fullName>
    </recommendedName>
</protein>
<evidence type="ECO:0000313" key="2">
    <source>
        <dbReference type="EMBL" id="OEJ99532.1"/>
    </source>
</evidence>